<evidence type="ECO:0000256" key="1">
    <source>
        <dbReference type="SAM" id="Phobius"/>
    </source>
</evidence>
<feature type="transmembrane region" description="Helical" evidence="1">
    <location>
        <begin position="36"/>
        <end position="59"/>
    </location>
</feature>
<evidence type="ECO:0000313" key="3">
    <source>
        <dbReference type="Proteomes" id="UP000692954"/>
    </source>
</evidence>
<keyword evidence="1" id="KW-0812">Transmembrane</keyword>
<accession>A0A8S1PX40</accession>
<comment type="caution">
    <text evidence="2">The sequence shown here is derived from an EMBL/GenBank/DDBJ whole genome shotgun (WGS) entry which is preliminary data.</text>
</comment>
<keyword evidence="1" id="KW-0472">Membrane</keyword>
<reference evidence="2" key="1">
    <citation type="submission" date="2021-01" db="EMBL/GenBank/DDBJ databases">
        <authorList>
            <consortium name="Genoscope - CEA"/>
            <person name="William W."/>
        </authorList>
    </citation>
    <scope>NUCLEOTIDE SEQUENCE</scope>
</reference>
<organism evidence="2 3">
    <name type="scientific">Paramecium sonneborni</name>
    <dbReference type="NCBI Taxonomy" id="65129"/>
    <lineage>
        <taxon>Eukaryota</taxon>
        <taxon>Sar</taxon>
        <taxon>Alveolata</taxon>
        <taxon>Ciliophora</taxon>
        <taxon>Intramacronucleata</taxon>
        <taxon>Oligohymenophorea</taxon>
        <taxon>Peniculida</taxon>
        <taxon>Parameciidae</taxon>
        <taxon>Paramecium</taxon>
    </lineage>
</organism>
<dbReference type="Proteomes" id="UP000692954">
    <property type="component" value="Unassembled WGS sequence"/>
</dbReference>
<dbReference type="AlphaFoldDB" id="A0A8S1PX40"/>
<protein>
    <submittedName>
        <fullName evidence="2">Uncharacterized protein</fullName>
    </submittedName>
</protein>
<name>A0A8S1PX40_9CILI</name>
<feature type="transmembrane region" description="Helical" evidence="1">
    <location>
        <begin position="81"/>
        <end position="105"/>
    </location>
</feature>
<evidence type="ECO:0000313" key="2">
    <source>
        <dbReference type="EMBL" id="CAD8107716.1"/>
    </source>
</evidence>
<keyword evidence="3" id="KW-1185">Reference proteome</keyword>
<gene>
    <name evidence="2" type="ORF">PSON_ATCC_30995.1.T0890154</name>
</gene>
<proteinExistence type="predicted"/>
<dbReference type="OrthoDB" id="293897at2759"/>
<feature type="transmembrane region" description="Helical" evidence="1">
    <location>
        <begin position="5"/>
        <end position="24"/>
    </location>
</feature>
<sequence length="697" mass="82070">MIKNIMLTCFYGLIFVLTVILLHVQRKIKRLRQNPGQIILGILVSQSIMCLFIIFSQFYEVEESYGQQEYMLQINERACEIIAIPTLMASLVYNLLNILLISNLYCQIYAQNYNDFNLKKEIKIGILSITLISLLLVLVFQNLGVSILGDCNLESNNVFATFLVYLRGILMIILATMLIKLLKYPPEILQTEIYKTVIDKFIKKYLQTYIKINVTYGLLYVLARLLIPVVINYCQNDERLRTICQFIQAIGTLIMTIIRLHEPIIHRHVRYLFRPKKLVLQQRLLDTNNEVKENKEQKYYENIQIETQGQDINSIDIKVYRQNKNKSISLSLEQFQPLQLLPQESTYEVQQCDQKSIQHEGYNMMSQFLNASYQMLDDYQYCQNGEMNSFQFNKMQQKQFTLNNNNILITSYGQDILSNKLREYFGITLQQIKKSLNVDRNIECIELQEIRQEGTIFLTHDNLISIEFITKEQKRQLTKGGGLQQLWLRYEQEFICGLGIFLPVIIGLHSYSIDDNYYTLIFKLNRLNVKYPLIDQEWSIQSVLNRLISQNIIGWITIDNGIYNKRFLAREVQDEKYKIILKRNDYLIAENDKQSLIDMIKRDYITMQQMKCSTTLHFIFTKHTSQRLNSLVGKEKQVDQDQSIETLSNKQPNSYIGQPASFELKTKLGYLQVFWDDCWKYSDSHIDKVLEIIINKF</sequence>
<dbReference type="EMBL" id="CAJJDN010000089">
    <property type="protein sequence ID" value="CAD8107716.1"/>
    <property type="molecule type" value="Genomic_DNA"/>
</dbReference>
<keyword evidence="1" id="KW-1133">Transmembrane helix</keyword>
<feature type="transmembrane region" description="Helical" evidence="1">
    <location>
        <begin position="159"/>
        <end position="179"/>
    </location>
</feature>
<feature type="transmembrane region" description="Helical" evidence="1">
    <location>
        <begin position="210"/>
        <end position="231"/>
    </location>
</feature>
<feature type="transmembrane region" description="Helical" evidence="1">
    <location>
        <begin position="126"/>
        <end position="147"/>
    </location>
</feature>